<feature type="transmembrane region" description="Helical" evidence="1">
    <location>
        <begin position="21"/>
        <end position="42"/>
    </location>
</feature>
<protein>
    <submittedName>
        <fullName evidence="3">Pilus assembly protein</fullName>
    </submittedName>
</protein>
<dbReference type="STRING" id="1348114.OM33_07510"/>
<dbReference type="OrthoDB" id="5741561at2"/>
<dbReference type="HOGENOM" id="CLU_103234_0_1_6"/>
<sequence>MRILNSTFSSFKNRSQSKGFTLIEVLVAFIVLTVGLLGTVALQSNAKQASYDANQRSAALALANDIVERIRANDTADIVANYSKTFSYLDTPVEKKCLNTRCSSSEIAEYDLYQWNKALRVSDNTGALANGTVCISPTADGDGVNLRVVVAWQGRQKIAESSASKAVTCGTIANRKTVVLDSYIFMRSA</sequence>
<dbReference type="InterPro" id="IPR013362">
    <property type="entry name" value="Pilus_4_PilV"/>
</dbReference>
<dbReference type="AlphaFoldDB" id="A0A0A7EG29"/>
<gene>
    <name evidence="3" type="ORF">OM33_07510</name>
</gene>
<dbReference type="NCBIfam" id="TIGR02523">
    <property type="entry name" value="type_IV_pilV"/>
    <property type="match status" value="1"/>
</dbReference>
<keyword evidence="1" id="KW-0812">Transmembrane</keyword>
<dbReference type="InterPro" id="IPR054402">
    <property type="entry name" value="Tt1218-like_dom"/>
</dbReference>
<proteinExistence type="predicted"/>
<dbReference type="InterPro" id="IPR012902">
    <property type="entry name" value="N_methyl_site"/>
</dbReference>
<evidence type="ECO:0000256" key="1">
    <source>
        <dbReference type="SAM" id="Phobius"/>
    </source>
</evidence>
<dbReference type="NCBIfam" id="TIGR02532">
    <property type="entry name" value="IV_pilin_GFxxxE"/>
    <property type="match status" value="1"/>
</dbReference>
<dbReference type="eggNOG" id="COG4967">
    <property type="taxonomic scope" value="Bacteria"/>
</dbReference>
<keyword evidence="1" id="KW-0472">Membrane</keyword>
<keyword evidence="4" id="KW-1185">Reference proteome</keyword>
<dbReference type="Pfam" id="PF07963">
    <property type="entry name" value="N_methyl"/>
    <property type="match status" value="1"/>
</dbReference>
<dbReference type="EMBL" id="CP009888">
    <property type="protein sequence ID" value="AIY65016.1"/>
    <property type="molecule type" value="Genomic_DNA"/>
</dbReference>
<dbReference type="Pfam" id="PF22150">
    <property type="entry name" value="Tt1218-like"/>
    <property type="match status" value="1"/>
</dbReference>
<feature type="domain" description="Type IV pilin Tt1218-like" evidence="2">
    <location>
        <begin position="41"/>
        <end position="112"/>
    </location>
</feature>
<reference evidence="3 4" key="1">
    <citation type="submission" date="2014-11" db="EMBL/GenBank/DDBJ databases">
        <title>Complete Genome Sequence of Pseudoalteromonas sp. Strain OCN003 Isolated from Kaneohe Bay, Oahu, Hawaii.</title>
        <authorList>
            <person name="Beurmann S."/>
            <person name="Videau P."/>
            <person name="Ushijima B."/>
            <person name="Smith A.M."/>
            <person name="Aeby G.S."/>
            <person name="Callahan S.M."/>
            <person name="Belcaid M."/>
        </authorList>
    </citation>
    <scope>NUCLEOTIDE SEQUENCE [LARGE SCALE GENOMIC DNA]</scope>
    <source>
        <strain evidence="3 4">OCN003</strain>
    </source>
</reference>
<dbReference type="Proteomes" id="UP000030341">
    <property type="component" value="Chromosome 1"/>
</dbReference>
<keyword evidence="1" id="KW-1133">Transmembrane helix</keyword>
<accession>A0A0A7EG29</accession>
<name>A0A0A7EG29_9GAMM</name>
<dbReference type="KEGG" id="pseo:OM33_07510"/>
<evidence type="ECO:0000313" key="4">
    <source>
        <dbReference type="Proteomes" id="UP000030341"/>
    </source>
</evidence>
<evidence type="ECO:0000313" key="3">
    <source>
        <dbReference type="EMBL" id="AIY65016.1"/>
    </source>
</evidence>
<organism evidence="3 4">
    <name type="scientific">Pseudoalteromonas piratica</name>
    <dbReference type="NCBI Taxonomy" id="1348114"/>
    <lineage>
        <taxon>Bacteria</taxon>
        <taxon>Pseudomonadati</taxon>
        <taxon>Pseudomonadota</taxon>
        <taxon>Gammaproteobacteria</taxon>
        <taxon>Alteromonadales</taxon>
        <taxon>Pseudoalteromonadaceae</taxon>
        <taxon>Pseudoalteromonas</taxon>
    </lineage>
</organism>
<dbReference type="RefSeq" id="WP_038640514.1">
    <property type="nucleotide sequence ID" value="NZ_CP009888.1"/>
</dbReference>
<evidence type="ECO:0000259" key="2">
    <source>
        <dbReference type="Pfam" id="PF22150"/>
    </source>
</evidence>